<dbReference type="PROSITE" id="PS00061">
    <property type="entry name" value="ADH_SHORT"/>
    <property type="match status" value="1"/>
</dbReference>
<dbReference type="Gene3D" id="3.40.50.720">
    <property type="entry name" value="NAD(P)-binding Rossmann-like Domain"/>
    <property type="match status" value="1"/>
</dbReference>
<comment type="similarity">
    <text evidence="1">Belongs to the short-chain dehydrogenases/reductases (SDR) family.</text>
</comment>
<dbReference type="SUPFAM" id="SSF51735">
    <property type="entry name" value="NAD(P)-binding Rossmann-fold domains"/>
    <property type="match status" value="1"/>
</dbReference>
<evidence type="ECO:0000313" key="4">
    <source>
        <dbReference type="Proteomes" id="UP000286848"/>
    </source>
</evidence>
<protein>
    <submittedName>
        <fullName evidence="3">Glucose-1-dehydrogenase</fullName>
    </submittedName>
</protein>
<dbReference type="AlphaFoldDB" id="A0A401IRX4"/>
<dbReference type="FunFam" id="3.40.50.720:FF:000084">
    <property type="entry name" value="Short-chain dehydrogenase reductase"/>
    <property type="match status" value="1"/>
</dbReference>
<name>A0A401IRX4_9LACO</name>
<keyword evidence="2" id="KW-0560">Oxidoreductase</keyword>
<reference evidence="3 4" key="1">
    <citation type="journal article" date="2019" name="Int. J. Syst. Evol. Microbiol.">
        <title>Lactobacillus salitolerans sp. nov., a novel lactic acid bacterium isolated from spent mushroom substrates.</title>
        <authorList>
            <person name="Tohno M."/>
            <person name="Tanizawa Y."/>
            <person name="Kojima Y."/>
            <person name="Sakamoto M."/>
            <person name="Nakamura Y."/>
            <person name="Ohkuma M."/>
            <person name="Kobayashi H."/>
        </authorList>
    </citation>
    <scope>NUCLEOTIDE SEQUENCE [LARGE SCALE GENOMIC DNA]</scope>
    <source>
        <strain evidence="3 4">YK43</strain>
    </source>
</reference>
<dbReference type="EMBL" id="BFFP01000008">
    <property type="protein sequence ID" value="GBG94267.1"/>
    <property type="molecule type" value="Genomic_DNA"/>
</dbReference>
<dbReference type="InterPro" id="IPR036291">
    <property type="entry name" value="NAD(P)-bd_dom_sf"/>
</dbReference>
<dbReference type="GO" id="GO:0008206">
    <property type="term" value="P:bile acid metabolic process"/>
    <property type="evidence" value="ECO:0007669"/>
    <property type="project" value="UniProtKB-ARBA"/>
</dbReference>
<evidence type="ECO:0000313" key="3">
    <source>
        <dbReference type="EMBL" id="GBG94267.1"/>
    </source>
</evidence>
<dbReference type="Proteomes" id="UP000286848">
    <property type="component" value="Unassembled WGS sequence"/>
</dbReference>
<proteinExistence type="inferred from homology"/>
<dbReference type="PANTHER" id="PTHR24321">
    <property type="entry name" value="DEHYDROGENASES, SHORT CHAIN"/>
    <property type="match status" value="1"/>
</dbReference>
<organism evidence="3 4">
    <name type="scientific">Ligilactobacillus salitolerans</name>
    <dbReference type="NCBI Taxonomy" id="1808352"/>
    <lineage>
        <taxon>Bacteria</taxon>
        <taxon>Bacillati</taxon>
        <taxon>Bacillota</taxon>
        <taxon>Bacilli</taxon>
        <taxon>Lactobacillales</taxon>
        <taxon>Lactobacillaceae</taxon>
        <taxon>Ligilactobacillus</taxon>
    </lineage>
</organism>
<dbReference type="GO" id="GO:0016491">
    <property type="term" value="F:oxidoreductase activity"/>
    <property type="evidence" value="ECO:0007669"/>
    <property type="project" value="UniProtKB-KW"/>
</dbReference>
<sequence>MVKRLKDKVAIITGGISGIGKAIAQDFLTEGAKVIITGRREALGAKVAKELGNQEQVQYVKQDVTSESDWDNVVTTTFAKFGRWDILVNNAGIGGSGHLIVQTSLKEWQDVVNTNLTGNFLGVRVALNRMDSGAIVNVSSVLGIFAPMPGIGSYAAAKGGTCALTKAAAVEAIKMDKKIRVNSVHPGLVKTDIVSDDIKKALSESKDPIPLIGNPIDVAKAVTYLASDEAAYTTGTELVVDGGSLAGRH</sequence>
<dbReference type="RefSeq" id="WP_124975513.1">
    <property type="nucleotide sequence ID" value="NZ_BFFP01000008.1"/>
</dbReference>
<dbReference type="InterPro" id="IPR002347">
    <property type="entry name" value="SDR_fam"/>
</dbReference>
<dbReference type="InterPro" id="IPR020904">
    <property type="entry name" value="Sc_DH/Rdtase_CS"/>
</dbReference>
<dbReference type="PRINTS" id="PR00080">
    <property type="entry name" value="SDRFAMILY"/>
</dbReference>
<keyword evidence="4" id="KW-1185">Reference proteome</keyword>
<evidence type="ECO:0000256" key="2">
    <source>
        <dbReference type="ARBA" id="ARBA00023002"/>
    </source>
</evidence>
<dbReference type="Pfam" id="PF13561">
    <property type="entry name" value="adh_short_C2"/>
    <property type="match status" value="1"/>
</dbReference>
<dbReference type="OrthoDB" id="9805904at2"/>
<comment type="caution">
    <text evidence="3">The sequence shown here is derived from an EMBL/GenBank/DDBJ whole genome shotgun (WGS) entry which is preliminary data.</text>
</comment>
<accession>A0A401IRX4</accession>
<dbReference type="PANTHER" id="PTHR24321:SF11">
    <property type="entry name" value="BLR0893 PROTEIN"/>
    <property type="match status" value="1"/>
</dbReference>
<gene>
    <name evidence="3" type="ORF">LFYK43_07260</name>
</gene>
<dbReference type="PRINTS" id="PR00081">
    <property type="entry name" value="GDHRDH"/>
</dbReference>
<evidence type="ECO:0000256" key="1">
    <source>
        <dbReference type="ARBA" id="ARBA00006484"/>
    </source>
</evidence>